<keyword evidence="10" id="KW-1185">Reference proteome</keyword>
<comment type="cofactor">
    <cofactor evidence="7">
        <name>NAD(+)</name>
        <dbReference type="ChEBI" id="CHEBI:57540"/>
    </cofactor>
    <text evidence="7">Binds 1 NAD(+) per subunit.</text>
</comment>
<evidence type="ECO:0000256" key="4">
    <source>
        <dbReference type="ARBA" id="ARBA00022801"/>
    </source>
</evidence>
<evidence type="ECO:0000259" key="8">
    <source>
        <dbReference type="SMART" id="SM00997"/>
    </source>
</evidence>
<dbReference type="FunFam" id="3.40.50.720:FF:000004">
    <property type="entry name" value="Adenosylhomocysteinase"/>
    <property type="match status" value="1"/>
</dbReference>
<dbReference type="OrthoDB" id="7498at2759"/>
<dbReference type="Proteomes" id="UP000247409">
    <property type="component" value="Unassembled WGS sequence"/>
</dbReference>
<comment type="similarity">
    <text evidence="2">Belongs to the adenosylhomocysteinase family.</text>
</comment>
<dbReference type="GO" id="GO:0006730">
    <property type="term" value="P:one-carbon metabolic process"/>
    <property type="evidence" value="ECO:0007669"/>
    <property type="project" value="UniProtKB-KW"/>
</dbReference>
<dbReference type="GO" id="GO:0033353">
    <property type="term" value="P:S-adenosylmethionine cycle"/>
    <property type="evidence" value="ECO:0007669"/>
    <property type="project" value="TreeGrafter"/>
</dbReference>
<dbReference type="Gene3D" id="3.40.50.1480">
    <property type="entry name" value="Adenosylhomocysteinase-like"/>
    <property type="match status" value="1"/>
</dbReference>
<reference evidence="9 10" key="1">
    <citation type="journal article" date="2018" name="Mol. Biol. Evol.">
        <title>Analysis of the draft genome of the red seaweed Gracilariopsis chorda provides insights into genome size evolution in Rhodophyta.</title>
        <authorList>
            <person name="Lee J."/>
            <person name="Yang E.C."/>
            <person name="Graf L."/>
            <person name="Yang J.H."/>
            <person name="Qiu H."/>
            <person name="Zel Zion U."/>
            <person name="Chan C.X."/>
            <person name="Stephens T.G."/>
            <person name="Weber A.P.M."/>
            <person name="Boo G.H."/>
            <person name="Boo S.M."/>
            <person name="Kim K.M."/>
            <person name="Shin Y."/>
            <person name="Jung M."/>
            <person name="Lee S.J."/>
            <person name="Yim H.S."/>
            <person name="Lee J.H."/>
            <person name="Bhattacharya D."/>
            <person name="Yoon H.S."/>
        </authorList>
    </citation>
    <scope>NUCLEOTIDE SEQUENCE [LARGE SCALE GENOMIC DNA]</scope>
    <source>
        <strain evidence="9 10">SKKU-2015</strain>
        <tissue evidence="9">Whole body</tissue>
    </source>
</reference>
<accession>A0A2V3IJ55</accession>
<dbReference type="SUPFAM" id="SSF51735">
    <property type="entry name" value="NAD(P)-binding Rossmann-fold domains"/>
    <property type="match status" value="1"/>
</dbReference>
<dbReference type="PANTHER" id="PTHR23420">
    <property type="entry name" value="ADENOSYLHOMOCYSTEINASE"/>
    <property type="match status" value="1"/>
</dbReference>
<evidence type="ECO:0000256" key="2">
    <source>
        <dbReference type="ARBA" id="ARBA00007122"/>
    </source>
</evidence>
<dbReference type="Pfam" id="PF00670">
    <property type="entry name" value="AdoHcyase_NAD"/>
    <property type="match status" value="1"/>
</dbReference>
<dbReference type="SUPFAM" id="SSF52283">
    <property type="entry name" value="Formate/glycerate dehydrogenase catalytic domain-like"/>
    <property type="match status" value="2"/>
</dbReference>
<evidence type="ECO:0000256" key="3">
    <source>
        <dbReference type="ARBA" id="ARBA00022563"/>
    </source>
</evidence>
<comment type="pathway">
    <text evidence="1">Amino-acid biosynthesis; L-homocysteine biosynthesis; L-homocysteine from S-adenosyl-L-homocysteine: step 1/1.</text>
</comment>
<dbReference type="PROSITE" id="PS00738">
    <property type="entry name" value="ADOHCYASE_1"/>
    <property type="match status" value="1"/>
</dbReference>
<evidence type="ECO:0000256" key="5">
    <source>
        <dbReference type="ARBA" id="ARBA00023027"/>
    </source>
</evidence>
<feature type="domain" description="S-adenosyl-L-homocysteine hydrolase NAD binding" evidence="8">
    <location>
        <begin position="237"/>
        <end position="399"/>
    </location>
</feature>
<organism evidence="9 10">
    <name type="scientific">Gracilariopsis chorda</name>
    <dbReference type="NCBI Taxonomy" id="448386"/>
    <lineage>
        <taxon>Eukaryota</taxon>
        <taxon>Rhodophyta</taxon>
        <taxon>Florideophyceae</taxon>
        <taxon>Rhodymeniophycidae</taxon>
        <taxon>Gracilariales</taxon>
        <taxon>Gracilariaceae</taxon>
        <taxon>Gracilariopsis</taxon>
    </lineage>
</organism>
<dbReference type="STRING" id="448386.A0A2V3IJ55"/>
<gene>
    <name evidence="9" type="ORF">BWQ96_08167</name>
</gene>
<keyword evidence="5 7" id="KW-0520">NAD</keyword>
<evidence type="ECO:0000256" key="1">
    <source>
        <dbReference type="ARBA" id="ARBA00005195"/>
    </source>
</evidence>
<keyword evidence="3" id="KW-0554">One-carbon metabolism</keyword>
<dbReference type="Gene3D" id="3.40.50.720">
    <property type="entry name" value="NAD(P)-binding Rossmann-like Domain"/>
    <property type="match status" value="1"/>
</dbReference>
<dbReference type="EMBL" id="NBIV01000176">
    <property type="protein sequence ID" value="PXF42135.1"/>
    <property type="molecule type" value="Genomic_DNA"/>
</dbReference>
<dbReference type="InterPro" id="IPR015878">
    <property type="entry name" value="Ado_hCys_hydrolase_NAD-bd"/>
</dbReference>
<dbReference type="InterPro" id="IPR020082">
    <property type="entry name" value="S-Ado-L-homoCys_hydrolase_CS"/>
</dbReference>
<dbReference type="SMART" id="SM00997">
    <property type="entry name" value="AdoHcyase_NAD"/>
    <property type="match status" value="1"/>
</dbReference>
<dbReference type="InterPro" id="IPR036291">
    <property type="entry name" value="NAD(P)-bd_dom_sf"/>
</dbReference>
<name>A0A2V3IJ55_9FLOR</name>
<sequence length="469" mass="51051">MRPHPSESKVADIGRAVDGRRIVNETEGWMRGLIACRNNLSPATPLRGARITGVLHMTAQTAVLIETLSALGADLRWCSSNAFSTQDSVAAAVAKARSASIFAWKGQTPQEYWWCVKKACTWPGGKGPNLILDTGGDLTHLIHVGVDYEISYERTGAPPPHLLGLEPAEESAVILNMLRDQYLRNPAHWRELVQEVVGVCEQTSSGVHRLRQRESNGSLLFPAMSINDCITKSKIENIYGIKHSVLNGLLCALDVMLAGKTVLICGFGDVGMGCAMAMKAAGARCLVAETDPVRALMAGMEGYQVTTIETVLSEVDMFITATGDSGVIRMEHMLKMKKNAVVGNMGHFNREIDMESLRKYPGTKAIEVKPNVQRWTFQDGHSITLLAEGRLLNLICGTGNPSLVMSIAFTLQVLTQAHLWKNRNLAQTLPTVCVPPRKIDTQAALYHLPCIGAELTVSTNNPISSNEVL</sequence>
<feature type="binding site" evidence="7">
    <location>
        <position position="393"/>
    </location>
    <ligand>
        <name>NAD(+)</name>
        <dbReference type="ChEBI" id="CHEBI:57540"/>
    </ligand>
</feature>
<dbReference type="GO" id="GO:0004013">
    <property type="term" value="F:adenosylhomocysteinase activity"/>
    <property type="evidence" value="ECO:0007669"/>
    <property type="project" value="UniProtKB-EC"/>
</dbReference>
<keyword evidence="4" id="KW-0378">Hydrolase</keyword>
<feature type="binding site" evidence="7">
    <location>
        <begin position="268"/>
        <end position="273"/>
    </location>
    <ligand>
        <name>NAD(+)</name>
        <dbReference type="ChEBI" id="CHEBI:57540"/>
    </ligand>
</feature>
<dbReference type="InterPro" id="IPR042172">
    <property type="entry name" value="Adenosylhomocyst_ase-like_sf"/>
</dbReference>
<evidence type="ECO:0000256" key="6">
    <source>
        <dbReference type="ARBA" id="ARBA00034527"/>
    </source>
</evidence>
<dbReference type="AlphaFoldDB" id="A0A2V3IJ55"/>
<proteinExistence type="inferred from homology"/>
<feature type="binding site" evidence="7">
    <location>
        <position position="289"/>
    </location>
    <ligand>
        <name>NAD(+)</name>
        <dbReference type="ChEBI" id="CHEBI:57540"/>
    </ligand>
</feature>
<dbReference type="InterPro" id="IPR000043">
    <property type="entry name" value="Adenosylhomocysteinase-like"/>
</dbReference>
<dbReference type="EC" id="3.13.2.1" evidence="6"/>
<dbReference type="GO" id="GO:0005829">
    <property type="term" value="C:cytosol"/>
    <property type="evidence" value="ECO:0007669"/>
    <property type="project" value="TreeGrafter"/>
</dbReference>
<dbReference type="PANTHER" id="PTHR23420:SF0">
    <property type="entry name" value="ADENOSYLHOMOCYSTEINASE"/>
    <property type="match status" value="1"/>
</dbReference>
<evidence type="ECO:0000256" key="7">
    <source>
        <dbReference type="PIRSR" id="PIRSR001109-2"/>
    </source>
</evidence>
<dbReference type="Pfam" id="PF05221">
    <property type="entry name" value="AdoHcyase"/>
    <property type="match status" value="1"/>
</dbReference>
<evidence type="ECO:0000313" key="9">
    <source>
        <dbReference type="EMBL" id="PXF42135.1"/>
    </source>
</evidence>
<dbReference type="SMART" id="SM00996">
    <property type="entry name" value="AdoHcyase"/>
    <property type="match status" value="1"/>
</dbReference>
<comment type="caution">
    <text evidence="9">The sequence shown here is derived from an EMBL/GenBank/DDBJ whole genome shotgun (WGS) entry which is preliminary data.</text>
</comment>
<dbReference type="PIRSF" id="PIRSF001109">
    <property type="entry name" value="Ad_hcy_hydrolase"/>
    <property type="match status" value="1"/>
</dbReference>
<protein>
    <recommendedName>
        <fullName evidence="6">adenosylhomocysteinase</fullName>
        <ecNumber evidence="6">3.13.2.1</ecNumber>
    </recommendedName>
</protein>
<evidence type="ECO:0000313" key="10">
    <source>
        <dbReference type="Proteomes" id="UP000247409"/>
    </source>
</evidence>